<comment type="caution">
    <text evidence="2">The sequence shown here is derived from an EMBL/GenBank/DDBJ whole genome shotgun (WGS) entry which is preliminary data.</text>
</comment>
<feature type="transmembrane region" description="Helical" evidence="1">
    <location>
        <begin position="59"/>
        <end position="80"/>
    </location>
</feature>
<proteinExistence type="predicted"/>
<feature type="transmembrane region" description="Helical" evidence="1">
    <location>
        <begin position="86"/>
        <end position="109"/>
    </location>
</feature>
<sequence length="124" mass="13983">MNIPIMKTGEHVTTELTEKDLLDNGFSSKQLSRLKEVLSRDENADETLSTLVDDLSKRFYGGVICLMLILAPLILLPVFYTHSLLLYYLPVAVFGVIAVWYLIPLGLSWKAHKMMKGRLASHTC</sequence>
<accession>A0AAE4IXT6</accession>
<protein>
    <submittedName>
        <fullName evidence="2">Uncharacterized protein</fullName>
    </submittedName>
</protein>
<keyword evidence="1" id="KW-1133">Transmembrane helix</keyword>
<name>A0AAE4IXT6_9ENTR</name>
<organism evidence="2 3">
    <name type="scientific">Enterobacter sichuanensis</name>
    <dbReference type="NCBI Taxonomy" id="2071710"/>
    <lineage>
        <taxon>Bacteria</taxon>
        <taxon>Pseudomonadati</taxon>
        <taxon>Pseudomonadota</taxon>
        <taxon>Gammaproteobacteria</taxon>
        <taxon>Enterobacterales</taxon>
        <taxon>Enterobacteriaceae</taxon>
        <taxon>Enterobacter</taxon>
        <taxon>Enterobacter cloacae complex</taxon>
    </lineage>
</organism>
<dbReference type="RefSeq" id="WP_224752942.1">
    <property type="nucleotide sequence ID" value="NZ_JACWFD010000006.1"/>
</dbReference>
<evidence type="ECO:0000313" key="2">
    <source>
        <dbReference type="EMBL" id="MDR9945323.1"/>
    </source>
</evidence>
<evidence type="ECO:0000256" key="1">
    <source>
        <dbReference type="SAM" id="Phobius"/>
    </source>
</evidence>
<reference evidence="2" key="1">
    <citation type="submission" date="2022-11" db="EMBL/GenBank/DDBJ databases">
        <title>blaNDM-1 and qnrB1 co-producing ST413 Enterobacter.</title>
        <authorList>
            <person name="Halder G."/>
            <person name="Chaudhuri B."/>
            <person name="Dutta S."/>
        </authorList>
    </citation>
    <scope>NUCLEOTIDE SEQUENCE</scope>
    <source>
        <strain evidence="2">PEER684</strain>
    </source>
</reference>
<keyword evidence="1" id="KW-0472">Membrane</keyword>
<dbReference type="EMBL" id="JALLIR010000001">
    <property type="protein sequence ID" value="MDR9945323.1"/>
    <property type="molecule type" value="Genomic_DNA"/>
</dbReference>
<dbReference type="AlphaFoldDB" id="A0AAE4IXT6"/>
<evidence type="ECO:0000313" key="3">
    <source>
        <dbReference type="Proteomes" id="UP001185068"/>
    </source>
</evidence>
<gene>
    <name evidence="2" type="ORF">MX989_04370</name>
</gene>
<keyword evidence="1" id="KW-0812">Transmembrane</keyword>
<dbReference type="Proteomes" id="UP001185068">
    <property type="component" value="Unassembled WGS sequence"/>
</dbReference>